<dbReference type="OrthoDB" id="4397392at2759"/>
<reference evidence="2" key="1">
    <citation type="journal article" date="2017" name="Genome Biol.">
        <title>Comparative genomics reveals high biological diversity and specific adaptations in the industrially and medically important fungal genus Aspergillus.</title>
        <authorList>
            <person name="de Vries R.P."/>
            <person name="Riley R."/>
            <person name="Wiebenga A."/>
            <person name="Aguilar-Osorio G."/>
            <person name="Amillis S."/>
            <person name="Uchima C.A."/>
            <person name="Anderluh G."/>
            <person name="Asadollahi M."/>
            <person name="Askin M."/>
            <person name="Barry K."/>
            <person name="Battaglia E."/>
            <person name="Bayram O."/>
            <person name="Benocci T."/>
            <person name="Braus-Stromeyer S.A."/>
            <person name="Caldana C."/>
            <person name="Canovas D."/>
            <person name="Cerqueira G.C."/>
            <person name="Chen F."/>
            <person name="Chen W."/>
            <person name="Choi C."/>
            <person name="Clum A."/>
            <person name="Dos Santos R.A."/>
            <person name="Damasio A.R."/>
            <person name="Diallinas G."/>
            <person name="Emri T."/>
            <person name="Fekete E."/>
            <person name="Flipphi M."/>
            <person name="Freyberg S."/>
            <person name="Gallo A."/>
            <person name="Gournas C."/>
            <person name="Habgood R."/>
            <person name="Hainaut M."/>
            <person name="Harispe M.L."/>
            <person name="Henrissat B."/>
            <person name="Hilden K.S."/>
            <person name="Hope R."/>
            <person name="Hossain A."/>
            <person name="Karabika E."/>
            <person name="Karaffa L."/>
            <person name="Karanyi Z."/>
            <person name="Krasevec N."/>
            <person name="Kuo A."/>
            <person name="Kusch H."/>
            <person name="LaButti K."/>
            <person name="Lagendijk E.L."/>
            <person name="Lapidus A."/>
            <person name="Levasseur A."/>
            <person name="Lindquist E."/>
            <person name="Lipzen A."/>
            <person name="Logrieco A.F."/>
            <person name="MacCabe A."/>
            <person name="Maekelae M.R."/>
            <person name="Malavazi I."/>
            <person name="Melin P."/>
            <person name="Meyer V."/>
            <person name="Mielnichuk N."/>
            <person name="Miskei M."/>
            <person name="Molnar A.P."/>
            <person name="Mule G."/>
            <person name="Ngan C.Y."/>
            <person name="Orejas M."/>
            <person name="Orosz E."/>
            <person name="Ouedraogo J.P."/>
            <person name="Overkamp K.M."/>
            <person name="Park H.-S."/>
            <person name="Perrone G."/>
            <person name="Piumi F."/>
            <person name="Punt P.J."/>
            <person name="Ram A.F."/>
            <person name="Ramon A."/>
            <person name="Rauscher S."/>
            <person name="Record E."/>
            <person name="Riano-Pachon D.M."/>
            <person name="Robert V."/>
            <person name="Roehrig J."/>
            <person name="Ruller R."/>
            <person name="Salamov A."/>
            <person name="Salih N.S."/>
            <person name="Samson R.A."/>
            <person name="Sandor E."/>
            <person name="Sanguinetti M."/>
            <person name="Schuetze T."/>
            <person name="Sepcic K."/>
            <person name="Shelest E."/>
            <person name="Sherlock G."/>
            <person name="Sophianopoulou V."/>
            <person name="Squina F.M."/>
            <person name="Sun H."/>
            <person name="Susca A."/>
            <person name="Todd R.B."/>
            <person name="Tsang A."/>
            <person name="Unkles S.E."/>
            <person name="van de Wiele N."/>
            <person name="van Rossen-Uffink D."/>
            <person name="Oliveira J.V."/>
            <person name="Vesth T.C."/>
            <person name="Visser J."/>
            <person name="Yu J.-H."/>
            <person name="Zhou M."/>
            <person name="Andersen M.R."/>
            <person name="Archer D.B."/>
            <person name="Baker S.E."/>
            <person name="Benoit I."/>
            <person name="Brakhage A.A."/>
            <person name="Braus G.H."/>
            <person name="Fischer R."/>
            <person name="Frisvad J.C."/>
            <person name="Goldman G.H."/>
            <person name="Houbraken J."/>
            <person name="Oakley B."/>
            <person name="Pocsi I."/>
            <person name="Scazzocchio C."/>
            <person name="Seiboth B."/>
            <person name="vanKuyk P.A."/>
            <person name="Wortman J."/>
            <person name="Dyer P.S."/>
            <person name="Grigoriev I.V."/>
        </authorList>
    </citation>
    <scope>NUCLEOTIDE SEQUENCE [LARGE SCALE GENOMIC DNA]</scope>
    <source>
        <strain evidence="2">ATCC 16872 / CBS 172.66 / WB 5094</strain>
    </source>
</reference>
<dbReference type="EMBL" id="KV878980">
    <property type="protein sequence ID" value="OJJ98567.1"/>
    <property type="molecule type" value="Genomic_DNA"/>
</dbReference>
<evidence type="ECO:0000313" key="2">
    <source>
        <dbReference type="Proteomes" id="UP000184546"/>
    </source>
</evidence>
<gene>
    <name evidence="1" type="ORF">ASPACDRAFT_122432</name>
</gene>
<evidence type="ECO:0000313" key="1">
    <source>
        <dbReference type="EMBL" id="OJJ98567.1"/>
    </source>
</evidence>
<dbReference type="RefSeq" id="XP_020054907.1">
    <property type="nucleotide sequence ID" value="XM_020196536.1"/>
</dbReference>
<organism evidence="1 2">
    <name type="scientific">Aspergillus aculeatus (strain ATCC 16872 / CBS 172.66 / WB 5094)</name>
    <dbReference type="NCBI Taxonomy" id="690307"/>
    <lineage>
        <taxon>Eukaryota</taxon>
        <taxon>Fungi</taxon>
        <taxon>Dikarya</taxon>
        <taxon>Ascomycota</taxon>
        <taxon>Pezizomycotina</taxon>
        <taxon>Eurotiomycetes</taxon>
        <taxon>Eurotiomycetidae</taxon>
        <taxon>Eurotiales</taxon>
        <taxon>Aspergillaceae</taxon>
        <taxon>Aspergillus</taxon>
        <taxon>Aspergillus subgen. Circumdati</taxon>
    </lineage>
</organism>
<dbReference type="AlphaFoldDB" id="A0A1L9WRD0"/>
<name>A0A1L9WRD0_ASPA1</name>
<protein>
    <submittedName>
        <fullName evidence="1">Uncharacterized protein</fullName>
    </submittedName>
</protein>
<accession>A0A1L9WRD0</accession>
<keyword evidence="2" id="KW-1185">Reference proteome</keyword>
<sequence length="74" mass="8765">MANTTSSKPHLWEDDLSDEADKERRVLAEWASTIPFKSKADDFQVHESEEFQKRIVPLLHRLQLPYKVRLSYHV</sequence>
<proteinExistence type="predicted"/>
<dbReference type="Proteomes" id="UP000184546">
    <property type="component" value="Unassembled WGS sequence"/>
</dbReference>
<dbReference type="GeneID" id="30970350"/>
<dbReference type="OMA" id="DDFQVHE"/>
<dbReference type="VEuPathDB" id="FungiDB:ASPACDRAFT_122432"/>